<dbReference type="Pfam" id="PF07714">
    <property type="entry name" value="PK_Tyr_Ser-Thr"/>
    <property type="match status" value="1"/>
</dbReference>
<feature type="region of interest" description="Disordered" evidence="1">
    <location>
        <begin position="554"/>
        <end position="589"/>
    </location>
</feature>
<feature type="compositionally biased region" description="Low complexity" evidence="1">
    <location>
        <begin position="301"/>
        <end position="317"/>
    </location>
</feature>
<reference evidence="3" key="1">
    <citation type="journal article" date="2020" name="bioRxiv">
        <title>Comparative genomics of Chlamydomonas.</title>
        <authorList>
            <person name="Craig R.J."/>
            <person name="Hasan A.R."/>
            <person name="Ness R.W."/>
            <person name="Keightley P.D."/>
        </authorList>
    </citation>
    <scope>NUCLEOTIDE SEQUENCE</scope>
    <source>
        <strain evidence="3">CCAP 11/70</strain>
    </source>
</reference>
<dbReference type="InterPro" id="IPR008271">
    <property type="entry name" value="Ser/Thr_kinase_AS"/>
</dbReference>
<gene>
    <name evidence="3" type="ORF">HYH03_004457</name>
</gene>
<proteinExistence type="predicted"/>
<feature type="region of interest" description="Disordered" evidence="1">
    <location>
        <begin position="1249"/>
        <end position="1278"/>
    </location>
</feature>
<comment type="caution">
    <text evidence="3">The sequence shown here is derived from an EMBL/GenBank/DDBJ whole genome shotgun (WGS) entry which is preliminary data.</text>
</comment>
<dbReference type="GO" id="GO:0005524">
    <property type="term" value="F:ATP binding"/>
    <property type="evidence" value="ECO:0007669"/>
    <property type="project" value="InterPro"/>
</dbReference>
<feature type="region of interest" description="Disordered" evidence="1">
    <location>
        <begin position="96"/>
        <end position="116"/>
    </location>
</feature>
<feature type="compositionally biased region" description="Acidic residues" evidence="1">
    <location>
        <begin position="1990"/>
        <end position="2004"/>
    </location>
</feature>
<feature type="region of interest" description="Disordered" evidence="1">
    <location>
        <begin position="808"/>
        <end position="881"/>
    </location>
</feature>
<organism evidence="3 4">
    <name type="scientific">Edaphochlamys debaryana</name>
    <dbReference type="NCBI Taxonomy" id="47281"/>
    <lineage>
        <taxon>Eukaryota</taxon>
        <taxon>Viridiplantae</taxon>
        <taxon>Chlorophyta</taxon>
        <taxon>core chlorophytes</taxon>
        <taxon>Chlorophyceae</taxon>
        <taxon>CS clade</taxon>
        <taxon>Chlamydomonadales</taxon>
        <taxon>Chlamydomonadales incertae sedis</taxon>
        <taxon>Edaphochlamys</taxon>
    </lineage>
</organism>
<dbReference type="SUPFAM" id="SSF56112">
    <property type="entry name" value="Protein kinase-like (PK-like)"/>
    <property type="match status" value="1"/>
</dbReference>
<dbReference type="GO" id="GO:0004674">
    <property type="term" value="F:protein serine/threonine kinase activity"/>
    <property type="evidence" value="ECO:0007669"/>
    <property type="project" value="TreeGrafter"/>
</dbReference>
<evidence type="ECO:0000256" key="1">
    <source>
        <dbReference type="SAM" id="MobiDB-lite"/>
    </source>
</evidence>
<dbReference type="EMBL" id="JAEHOE010000013">
    <property type="protein sequence ID" value="KAG2497721.1"/>
    <property type="molecule type" value="Genomic_DNA"/>
</dbReference>
<feature type="region of interest" description="Disordered" evidence="1">
    <location>
        <begin position="1147"/>
        <end position="1169"/>
    </location>
</feature>
<feature type="domain" description="Protein kinase" evidence="2">
    <location>
        <begin position="1114"/>
        <end position="1513"/>
    </location>
</feature>
<dbReference type="PANTHER" id="PTHR44329:SF214">
    <property type="entry name" value="PROTEIN KINASE DOMAIN-CONTAINING PROTEIN"/>
    <property type="match status" value="1"/>
</dbReference>
<dbReference type="InterPro" id="IPR011009">
    <property type="entry name" value="Kinase-like_dom_sf"/>
</dbReference>
<feature type="region of interest" description="Disordered" evidence="1">
    <location>
        <begin position="512"/>
        <end position="538"/>
    </location>
</feature>
<dbReference type="OrthoDB" id="4062651at2759"/>
<feature type="region of interest" description="Disordered" evidence="1">
    <location>
        <begin position="653"/>
        <end position="723"/>
    </location>
</feature>
<feature type="compositionally biased region" description="Pro residues" evidence="1">
    <location>
        <begin position="1265"/>
        <end position="1274"/>
    </location>
</feature>
<dbReference type="PROSITE" id="PS50011">
    <property type="entry name" value="PROTEIN_KINASE_DOM"/>
    <property type="match status" value="1"/>
</dbReference>
<feature type="compositionally biased region" description="Low complexity" evidence="1">
    <location>
        <begin position="1922"/>
        <end position="1940"/>
    </location>
</feature>
<feature type="region of interest" description="Disordered" evidence="1">
    <location>
        <begin position="886"/>
        <end position="905"/>
    </location>
</feature>
<name>A0A835YBD6_9CHLO</name>
<dbReference type="PANTHER" id="PTHR44329">
    <property type="entry name" value="SERINE/THREONINE-PROTEIN KINASE TNNI3K-RELATED"/>
    <property type="match status" value="1"/>
</dbReference>
<dbReference type="InterPro" id="IPR000719">
    <property type="entry name" value="Prot_kinase_dom"/>
</dbReference>
<protein>
    <recommendedName>
        <fullName evidence="2">Protein kinase domain-containing protein</fullName>
    </recommendedName>
</protein>
<feature type="compositionally biased region" description="Low complexity" evidence="1">
    <location>
        <begin position="1532"/>
        <end position="1545"/>
    </location>
</feature>
<feature type="compositionally biased region" description="Gly residues" evidence="1">
    <location>
        <begin position="565"/>
        <end position="588"/>
    </location>
</feature>
<feature type="compositionally biased region" description="Low complexity" evidence="1">
    <location>
        <begin position="192"/>
        <end position="210"/>
    </location>
</feature>
<feature type="compositionally biased region" description="Low complexity" evidence="1">
    <location>
        <begin position="712"/>
        <end position="723"/>
    </location>
</feature>
<dbReference type="PROSITE" id="PS00108">
    <property type="entry name" value="PROTEIN_KINASE_ST"/>
    <property type="match status" value="1"/>
</dbReference>
<feature type="compositionally biased region" description="Low complexity" evidence="1">
    <location>
        <begin position="686"/>
        <end position="702"/>
    </location>
</feature>
<dbReference type="Proteomes" id="UP000612055">
    <property type="component" value="Unassembled WGS sequence"/>
</dbReference>
<feature type="region of interest" description="Disordered" evidence="1">
    <location>
        <begin position="1922"/>
        <end position="2017"/>
    </location>
</feature>
<dbReference type="InterPro" id="IPR001245">
    <property type="entry name" value="Ser-Thr/Tyr_kinase_cat_dom"/>
</dbReference>
<feature type="region of interest" description="Disordered" evidence="1">
    <location>
        <begin position="265"/>
        <end position="317"/>
    </location>
</feature>
<dbReference type="InterPro" id="IPR051681">
    <property type="entry name" value="Ser/Thr_Kinases-Pseudokinases"/>
</dbReference>
<feature type="region of interest" description="Disordered" evidence="1">
    <location>
        <begin position="1781"/>
        <end position="1806"/>
    </location>
</feature>
<keyword evidence="4" id="KW-1185">Reference proteome</keyword>
<accession>A0A835YBD6</accession>
<feature type="compositionally biased region" description="Low complexity" evidence="1">
    <location>
        <begin position="217"/>
        <end position="228"/>
    </location>
</feature>
<evidence type="ECO:0000259" key="2">
    <source>
        <dbReference type="PROSITE" id="PS50011"/>
    </source>
</evidence>
<evidence type="ECO:0000313" key="4">
    <source>
        <dbReference type="Proteomes" id="UP000612055"/>
    </source>
</evidence>
<feature type="compositionally biased region" description="Low complexity" evidence="1">
    <location>
        <begin position="1156"/>
        <end position="1169"/>
    </location>
</feature>
<dbReference type="Gene3D" id="1.10.510.10">
    <property type="entry name" value="Transferase(Phosphotransferase) domain 1"/>
    <property type="match status" value="1"/>
</dbReference>
<feature type="compositionally biased region" description="Pro residues" evidence="1">
    <location>
        <begin position="2007"/>
        <end position="2017"/>
    </location>
</feature>
<feature type="compositionally biased region" description="Low complexity" evidence="1">
    <location>
        <begin position="1555"/>
        <end position="1568"/>
    </location>
</feature>
<dbReference type="SMART" id="SM00220">
    <property type="entry name" value="S_TKc"/>
    <property type="match status" value="1"/>
</dbReference>
<feature type="region of interest" description="Disordered" evidence="1">
    <location>
        <begin position="1532"/>
        <end position="1568"/>
    </location>
</feature>
<feature type="compositionally biased region" description="Low complexity" evidence="1">
    <location>
        <begin position="1252"/>
        <end position="1264"/>
    </location>
</feature>
<feature type="compositionally biased region" description="Low complexity" evidence="1">
    <location>
        <begin position="834"/>
        <end position="843"/>
    </location>
</feature>
<feature type="compositionally biased region" description="Low complexity" evidence="1">
    <location>
        <begin position="107"/>
        <end position="116"/>
    </location>
</feature>
<feature type="region of interest" description="Disordered" evidence="1">
    <location>
        <begin position="189"/>
        <end position="228"/>
    </location>
</feature>
<evidence type="ECO:0000313" key="3">
    <source>
        <dbReference type="EMBL" id="KAG2497721.1"/>
    </source>
</evidence>
<feature type="region of interest" description="Disordered" evidence="1">
    <location>
        <begin position="1186"/>
        <end position="1206"/>
    </location>
</feature>
<sequence>MPFLACFCIGKRHAPRDSDDSGDAKAAVPPLRPNGLGVVAELEAALFQDLHGLAPRPQTWVEHAQATLQCLQSGLGAEQTHLAIFSGSTGLAYVLSPPRGAPPGPPGASSAAPSLGQQTAAAAAAFGAALNPDAPPAGPAAAAPAAAAAAAPTMAAAAAAAAAGSGPRPAPVLLTCAGEARPVFPLEESGDAPAAAATTGASLPPATGAGWTPGVLPSSPTSPSAPSASFTPVALVHRGDLLALPLPLRGRMVGALLVGWAGPGSRSGPALAQPHRAQSEGVRQGQGPRPGPSRAISGPPGAHASADASGRAAHSSRPGLAGADVLGLPKQLSAADVRALERLSHAVLYGMFAMPEQEAFLSLLADCLVPLPRAASVQQLMGSALAAVRELLRARTGLDLVPVMAAAHGPSAPAALFALRASPDDSAACGLSPGVGGVVGVIRHGASGGGVGVGAGAAGTGVRLSGSQYGEKAGAWHEAGRRPADGLQVKAAVMPLHQTLLASAVGRSRLASGTGGLGGAELSSAGPGGPASPGSIQSPFVTLQASPGVILRRAMPPARPPGFAQPGGAGHVGLGLGPAGPVPAGGGPEALTGAGAMGAGRGSVWQPFTQMVPDASALLLDAAAACADVQAVARLAALPRVASLVLCCEEAPPAGPSQAQSLGPSRAHPGPSRAGRGVSSPLFSLAPPQAGSNAGSASGVAPDGTSLPSTEAPWGPAGAHAAGPTGALSGGLSWFPAPGGLPPPSPPQLGVYVLSPEALPGSLVAVVASELETILELVLRSCHRMLAGRLAVEWEGVRIQLLTGSGSQVGSGFEGLQNPRALHGMSSPTPTPTPARSSNPNPALAASPGVPTGAGTADSSALGLALPGGRNSPSLGPAVGSGPGIGSGFGIGSGPNARQPSQARKVARVVGSMLSTEGPGASVEGSPGVGGVMGPGGPGMGLGAPGSLQKLSYASHSGTGMVGAAGMAAPGGVVAVGWEPPPSLLDTGTTTLLETSLSESAVPVPRLLRGQSQPVVFSRPSVVLEPLAPHSAMDLLIHTIQQHLQQAAAGAGTAAAAQNLAAALAAAQGSGGGAAAAAAAALLAGGRVSRPGMPNPAAASGAAAVPHQADLAALQLYEALGRGGQGVVLRGSWGGLETAVKAIAQRGAGGGEGDKAQGPGQAQAAGQAAQGQGQAAAQAQGQAAAGSIGGVAGDGEGEAGGEEGGERRIKRRLLRGAVELAVSASLSHPHIVAVYAVFTDVAIVRVRESSRPPRTSASFSAASPAPAPPPPPAPTHLRLVHRDDPLLQGMTGPVPLYSAICLEFCDAGTLLTASRGGAFRLPPPEGAATPSAAATPLFRPALVPLYTTLLEVALGLRHMHLRRLVHGDLKPANVLLKGSVRDPRGWTCKLSDFGCARLLTEADVAAGGVRQPNPSGTLAYMGPELLTQGGMQGFHTDVYAFGVLMWELMAGTSPHPRVDPASLPRLVVRQGLRPAFPPTAPTEYCTLAALCWARQPATRPTAAQLVERLQLLLERARADAAAAAQRRSAFASALQSSSGLPPSRSSGGGGGGGSMSPPAGAGLQRGLPPAAAAAAAPSAAAPSAVAPSGTGWAGAAPLRPGPAAPAAAAAGGAAAAAAAPWGSPLVTPGGAAAAAVLAARGAAGAARPAAALAPSASPGGGAAAPIRRSLSGSAITLSPHRPTIAVAVPAAAAALPPPLPAPPPPPVLPPAGQAAPPVVPIDVGRDPAPPLGPHPRLHAHAPAMLPLPYAPPDALAALAGQAATAAFASPLASASMRAGAVASEGGRDGPGLDRGGPDLALGLGLGASSGAGPSGGWLAESPSPTSAAANHVVSVAGAAAGGWSPALSPTPAAVPGPTLAPAPLPPAAPAFAGPAATALYTRASAPAAASDSSSAGPSQPHPAYGLHAVASLLDPSTLLAPAPAQAQAQAQRQAQAQAPPSQRVGLAEAGSEQLFGGDGEEPRALLREGPGPVEAHQGPGPVSRLTRDESAEEGLADMGDELGDGPEPGPGPGPGPF</sequence>